<dbReference type="GO" id="GO:0070403">
    <property type="term" value="F:NAD+ binding"/>
    <property type="evidence" value="ECO:0007669"/>
    <property type="project" value="InterPro"/>
</dbReference>
<dbReference type="Gene3D" id="1.10.1040.10">
    <property type="entry name" value="N-(1-d-carboxylethyl)-l-norvaline Dehydrogenase, domain 2"/>
    <property type="match status" value="1"/>
</dbReference>
<evidence type="ECO:0000256" key="3">
    <source>
        <dbReference type="ARBA" id="ARBA00023002"/>
    </source>
</evidence>
<dbReference type="Pfam" id="PF00725">
    <property type="entry name" value="3HCDH"/>
    <property type="match status" value="1"/>
</dbReference>
<dbReference type="KEGG" id="acan:ACA1_384840"/>
<evidence type="ECO:0000256" key="1">
    <source>
        <dbReference type="ARBA" id="ARBA00005005"/>
    </source>
</evidence>
<keyword evidence="9" id="KW-1185">Reference proteome</keyword>
<dbReference type="VEuPathDB" id="AmoebaDB:ACA1_384840"/>
<dbReference type="EMBL" id="KB007900">
    <property type="protein sequence ID" value="ELR21748.1"/>
    <property type="molecule type" value="Genomic_DNA"/>
</dbReference>
<dbReference type="STRING" id="1257118.L8HAK4"/>
<sequence>MLRNTSRLARASPVACSAPSLRTSAGSARRLYTTDNSTHGVKTLGVVGAGQMGGGIAQVASQVAGVRVVLVDSQQAQLERALQTMDHFLAKNIAKGKITEQAAQETKSRIAISTDVAKLQEADFIVEAASENVLIKEKIFKELARVAKPEAILASNTSSISITKIGAFTPRPEKVVGMHFMNPVPIMQLVEIIPGLATSEHTLSTTLALAKAMGKTTAQSDDRPGFIANRLLCPYLNEAINALQDGLGSREDIDTTLKLGCNMPMGPLTLADFIGLDTVLAIMRVLHSELGEDKFRPSPLLIKYVDAGWLGVKSGKGFYDYAKKQK</sequence>
<proteinExistence type="inferred from homology"/>
<dbReference type="InterPro" id="IPR036291">
    <property type="entry name" value="NAD(P)-bd_dom_sf"/>
</dbReference>
<dbReference type="AlphaFoldDB" id="L8HAK4"/>
<comment type="pathway">
    <text evidence="1">Lipid metabolism; fatty acid beta-oxidation.</text>
</comment>
<feature type="binding site" evidence="5">
    <location>
        <position position="158"/>
    </location>
    <ligand>
        <name>NAD(+)</name>
        <dbReference type="ChEBI" id="CHEBI:57540"/>
    </ligand>
</feature>
<feature type="binding site" evidence="5">
    <location>
        <position position="72"/>
    </location>
    <ligand>
        <name>NAD(+)</name>
        <dbReference type="ChEBI" id="CHEBI:57540"/>
    </ligand>
</feature>
<evidence type="ECO:0000256" key="4">
    <source>
        <dbReference type="PIRSR" id="PIRSR000105-1"/>
    </source>
</evidence>
<dbReference type="InterPro" id="IPR022694">
    <property type="entry name" value="3-OHacyl-CoA_DH"/>
</dbReference>
<evidence type="ECO:0000259" key="6">
    <source>
        <dbReference type="Pfam" id="PF00725"/>
    </source>
</evidence>
<feature type="binding site" evidence="5">
    <location>
        <begin position="48"/>
        <end position="53"/>
    </location>
    <ligand>
        <name>NAD(+)</name>
        <dbReference type="ChEBI" id="CHEBI:57540"/>
    </ligand>
</feature>
<keyword evidence="3" id="KW-0560">Oxidoreductase</keyword>
<protein>
    <submittedName>
        <fullName evidence="8">3hydroxyacyl-CoA dehydrogenase</fullName>
    </submittedName>
</protein>
<dbReference type="InterPro" id="IPR008927">
    <property type="entry name" value="6-PGluconate_DH-like_C_sf"/>
</dbReference>
<evidence type="ECO:0000259" key="7">
    <source>
        <dbReference type="Pfam" id="PF02737"/>
    </source>
</evidence>
<name>L8HAK4_ACACF</name>
<dbReference type="SUPFAM" id="SSF48179">
    <property type="entry name" value="6-phosphogluconate dehydrogenase C-terminal domain-like"/>
    <property type="match status" value="1"/>
</dbReference>
<feature type="binding site" evidence="5">
    <location>
        <position position="131"/>
    </location>
    <ligand>
        <name>NAD(+)</name>
        <dbReference type="ChEBI" id="CHEBI:57540"/>
    </ligand>
</feature>
<feature type="site" description="Important for catalytic activity" evidence="4">
    <location>
        <position position="179"/>
    </location>
</feature>
<evidence type="ECO:0000313" key="9">
    <source>
        <dbReference type="Proteomes" id="UP000011083"/>
    </source>
</evidence>
<dbReference type="PANTHER" id="PTHR48075:SF5">
    <property type="entry name" value="3-HYDROXYBUTYRYL-COA DEHYDROGENASE"/>
    <property type="match status" value="1"/>
</dbReference>
<evidence type="ECO:0000256" key="2">
    <source>
        <dbReference type="ARBA" id="ARBA00009463"/>
    </source>
</evidence>
<dbReference type="OrthoDB" id="5958943at2759"/>
<dbReference type="PIRSF" id="PIRSF000105">
    <property type="entry name" value="HCDH"/>
    <property type="match status" value="1"/>
</dbReference>
<accession>L8HAK4</accession>
<gene>
    <name evidence="8" type="ORF">ACA1_384840</name>
</gene>
<dbReference type="SUPFAM" id="SSF51735">
    <property type="entry name" value="NAD(P)-binding Rossmann-fold domains"/>
    <property type="match status" value="1"/>
</dbReference>
<dbReference type="InterPro" id="IPR006108">
    <property type="entry name" value="3HC_DH_C"/>
</dbReference>
<evidence type="ECO:0000256" key="5">
    <source>
        <dbReference type="PIRSR" id="PIRSR000105-2"/>
    </source>
</evidence>
<evidence type="ECO:0000313" key="8">
    <source>
        <dbReference type="EMBL" id="ELR21748.1"/>
    </source>
</evidence>
<dbReference type="FunFam" id="3.40.50.720:FF:000009">
    <property type="entry name" value="Fatty oxidation complex, alpha subunit"/>
    <property type="match status" value="1"/>
</dbReference>
<feature type="binding site" evidence="5">
    <location>
        <position position="136"/>
    </location>
    <ligand>
        <name>NAD(+)</name>
        <dbReference type="ChEBI" id="CHEBI:57540"/>
    </ligand>
</feature>
<dbReference type="InterPro" id="IPR013328">
    <property type="entry name" value="6PGD_dom2"/>
</dbReference>
<dbReference type="OMA" id="MRLGCNQ"/>
<dbReference type="GO" id="GO:0006631">
    <property type="term" value="P:fatty acid metabolic process"/>
    <property type="evidence" value="ECO:0007669"/>
    <property type="project" value="InterPro"/>
</dbReference>
<feature type="binding site" evidence="5">
    <location>
        <position position="313"/>
    </location>
    <ligand>
        <name>NAD(+)</name>
        <dbReference type="ChEBI" id="CHEBI:57540"/>
    </ligand>
</feature>
<dbReference type="GO" id="GO:0016616">
    <property type="term" value="F:oxidoreductase activity, acting on the CH-OH group of donors, NAD or NADP as acceptor"/>
    <property type="evidence" value="ECO:0007669"/>
    <property type="project" value="InterPro"/>
</dbReference>
<feature type="domain" description="3-hydroxyacyl-CoA dehydrogenase C-terminal" evidence="6">
    <location>
        <begin position="225"/>
        <end position="321"/>
    </location>
</feature>
<dbReference type="PANTHER" id="PTHR48075">
    <property type="entry name" value="3-HYDROXYACYL-COA DEHYDROGENASE FAMILY PROTEIN"/>
    <property type="match status" value="1"/>
</dbReference>
<dbReference type="Pfam" id="PF02737">
    <property type="entry name" value="3HCDH_N"/>
    <property type="match status" value="1"/>
</dbReference>
<dbReference type="InterPro" id="IPR006176">
    <property type="entry name" value="3-OHacyl-CoA_DH_NAD-bd"/>
</dbReference>
<reference evidence="8 9" key="1">
    <citation type="journal article" date="2013" name="Genome Biol.">
        <title>Genome of Acanthamoeba castellanii highlights extensive lateral gene transfer and early evolution of tyrosine kinase signaling.</title>
        <authorList>
            <person name="Clarke M."/>
            <person name="Lohan A.J."/>
            <person name="Liu B."/>
            <person name="Lagkouvardos I."/>
            <person name="Roy S."/>
            <person name="Zafar N."/>
            <person name="Bertelli C."/>
            <person name="Schilde C."/>
            <person name="Kianianmomeni A."/>
            <person name="Burglin T.R."/>
            <person name="Frech C."/>
            <person name="Turcotte B."/>
            <person name="Kopec K.O."/>
            <person name="Synnott J.M."/>
            <person name="Choo C."/>
            <person name="Paponov I."/>
            <person name="Finkler A."/>
            <person name="Soon Heng Tan C."/>
            <person name="Hutchins A.P."/>
            <person name="Weinmeier T."/>
            <person name="Rattei T."/>
            <person name="Chu J.S."/>
            <person name="Gimenez G."/>
            <person name="Irimia M."/>
            <person name="Rigden D.J."/>
            <person name="Fitzpatrick D.A."/>
            <person name="Lorenzo-Morales J."/>
            <person name="Bateman A."/>
            <person name="Chiu C.H."/>
            <person name="Tang P."/>
            <person name="Hegemann P."/>
            <person name="Fromm H."/>
            <person name="Raoult D."/>
            <person name="Greub G."/>
            <person name="Miranda-Saavedra D."/>
            <person name="Chen N."/>
            <person name="Nash P."/>
            <person name="Ginger M.L."/>
            <person name="Horn M."/>
            <person name="Schaap P."/>
            <person name="Caler L."/>
            <person name="Loftus B."/>
        </authorList>
    </citation>
    <scope>NUCLEOTIDE SEQUENCE [LARGE SCALE GENOMIC DNA]</scope>
    <source>
        <strain evidence="8 9">Neff</strain>
    </source>
</reference>
<feature type="domain" description="3-hydroxyacyl-CoA dehydrogenase NAD binding" evidence="7">
    <location>
        <begin position="44"/>
        <end position="219"/>
    </location>
</feature>
<organism evidence="8 9">
    <name type="scientific">Acanthamoeba castellanii (strain ATCC 30010 / Neff)</name>
    <dbReference type="NCBI Taxonomy" id="1257118"/>
    <lineage>
        <taxon>Eukaryota</taxon>
        <taxon>Amoebozoa</taxon>
        <taxon>Discosea</taxon>
        <taxon>Longamoebia</taxon>
        <taxon>Centramoebida</taxon>
        <taxon>Acanthamoebidae</taxon>
        <taxon>Acanthamoeba</taxon>
    </lineage>
</organism>
<keyword evidence="5" id="KW-0520">NAD</keyword>
<dbReference type="GeneID" id="14922660"/>
<dbReference type="Proteomes" id="UP000011083">
    <property type="component" value="Unassembled WGS sequence"/>
</dbReference>
<comment type="similarity">
    <text evidence="2">Belongs to the 3-hydroxyacyl-CoA dehydrogenase family.</text>
</comment>
<feature type="binding site" evidence="5">
    <location>
        <position position="182"/>
    </location>
    <ligand>
        <name>NAD(+)</name>
        <dbReference type="ChEBI" id="CHEBI:57540"/>
    </ligand>
</feature>
<dbReference type="RefSeq" id="XP_004347130.1">
    <property type="nucleotide sequence ID" value="XM_004347080.1"/>
</dbReference>
<dbReference type="Gene3D" id="3.40.50.720">
    <property type="entry name" value="NAD(P)-binding Rossmann-like Domain"/>
    <property type="match status" value="1"/>
</dbReference>